<dbReference type="EMBL" id="VOOR01000014">
    <property type="protein sequence ID" value="TXB63561.1"/>
    <property type="molecule type" value="Genomic_DNA"/>
</dbReference>
<keyword evidence="14" id="KW-0175">Coiled coil</keyword>
<dbReference type="Gene3D" id="2.70.98.90">
    <property type="match status" value="1"/>
</dbReference>
<accession>A0A5C6RMD0</accession>
<dbReference type="InterPro" id="IPR001708">
    <property type="entry name" value="YidC/ALB3/OXA1/COX18"/>
</dbReference>
<dbReference type="Pfam" id="PF14849">
    <property type="entry name" value="YidC_periplas"/>
    <property type="match status" value="1"/>
</dbReference>
<evidence type="ECO:0000259" key="15">
    <source>
        <dbReference type="Pfam" id="PF02096"/>
    </source>
</evidence>
<comment type="function">
    <text evidence="13">Required for the insertion and/or proper folding and/or complex formation of integral membrane proteins into the membrane. Involved in integration of membrane proteins that insert both dependently and independently of the Sec translocase complex, as well as at least some lipoproteins. Aids folding of multispanning membrane proteins.</text>
</comment>
<feature type="domain" description="Membrane insertase YidC N-terminal" evidence="16">
    <location>
        <begin position="94"/>
        <end position="366"/>
    </location>
</feature>
<dbReference type="Proteomes" id="UP000321580">
    <property type="component" value="Unassembled WGS sequence"/>
</dbReference>
<dbReference type="NCBIfam" id="TIGR03592">
    <property type="entry name" value="yidC_oxa1_cterm"/>
    <property type="match status" value="1"/>
</dbReference>
<feature type="transmembrane region" description="Helical" evidence="13">
    <location>
        <begin position="444"/>
        <end position="465"/>
    </location>
</feature>
<keyword evidence="6 13" id="KW-0812">Transmembrane</keyword>
<evidence type="ECO:0000256" key="5">
    <source>
        <dbReference type="ARBA" id="ARBA00022475"/>
    </source>
</evidence>
<comment type="similarity">
    <text evidence="2 13">Belongs to the OXA1/ALB3/YidC family. Type 1 subfamily.</text>
</comment>
<keyword evidence="5 13" id="KW-1003">Cell membrane</keyword>
<dbReference type="OrthoDB" id="9780552at2"/>
<evidence type="ECO:0000256" key="14">
    <source>
        <dbReference type="SAM" id="Coils"/>
    </source>
</evidence>
<keyword evidence="8 13" id="KW-1133">Transmembrane helix</keyword>
<evidence type="ECO:0000313" key="17">
    <source>
        <dbReference type="EMBL" id="TXB63561.1"/>
    </source>
</evidence>
<comment type="caution">
    <text evidence="17">The sequence shown here is derived from an EMBL/GenBank/DDBJ whole genome shotgun (WGS) entry which is preliminary data.</text>
</comment>
<dbReference type="GO" id="GO:0051205">
    <property type="term" value="P:protein insertion into membrane"/>
    <property type="evidence" value="ECO:0007669"/>
    <property type="project" value="TreeGrafter"/>
</dbReference>
<proteinExistence type="inferred from homology"/>
<organism evidence="17 18">
    <name type="scientific">Phaeodactylibacter luteus</name>
    <dbReference type="NCBI Taxonomy" id="1564516"/>
    <lineage>
        <taxon>Bacteria</taxon>
        <taxon>Pseudomonadati</taxon>
        <taxon>Bacteroidota</taxon>
        <taxon>Saprospiria</taxon>
        <taxon>Saprospirales</taxon>
        <taxon>Haliscomenobacteraceae</taxon>
        <taxon>Phaeodactylibacter</taxon>
    </lineage>
</organism>
<evidence type="ECO:0000256" key="6">
    <source>
        <dbReference type="ARBA" id="ARBA00022692"/>
    </source>
</evidence>
<feature type="domain" description="Membrane insertase YidC/Oxa/ALB C-terminal" evidence="15">
    <location>
        <begin position="384"/>
        <end position="578"/>
    </location>
</feature>
<dbReference type="NCBIfam" id="TIGR03593">
    <property type="entry name" value="yidC_nterm"/>
    <property type="match status" value="1"/>
</dbReference>
<feature type="transmembrane region" description="Helical" evidence="13">
    <location>
        <begin position="503"/>
        <end position="524"/>
    </location>
</feature>
<keyword evidence="18" id="KW-1185">Reference proteome</keyword>
<dbReference type="AlphaFoldDB" id="A0A5C6RMD0"/>
<dbReference type="NCBIfam" id="NF002356">
    <property type="entry name" value="PRK01318.2-3"/>
    <property type="match status" value="1"/>
</dbReference>
<gene>
    <name evidence="13 17" type="primary">yidC</name>
    <name evidence="17" type="ORF">FRY97_08525</name>
</gene>
<comment type="subunit">
    <text evidence="13">Interacts with the Sec translocase complex via SecD. Specifically interacts with transmembrane segments of nascent integral membrane proteins during membrane integration.</text>
</comment>
<protein>
    <recommendedName>
        <fullName evidence="3 13">Membrane protein insertase YidC</fullName>
    </recommendedName>
    <alternativeName>
        <fullName evidence="12 13">Foldase YidC</fullName>
    </alternativeName>
    <alternativeName>
        <fullName evidence="11 13">Membrane integrase YidC</fullName>
    </alternativeName>
    <alternativeName>
        <fullName evidence="13">Membrane protein YidC</fullName>
    </alternativeName>
</protein>
<dbReference type="GO" id="GO:0015031">
    <property type="term" value="P:protein transport"/>
    <property type="evidence" value="ECO:0007669"/>
    <property type="project" value="UniProtKB-KW"/>
</dbReference>
<dbReference type="InterPro" id="IPR047196">
    <property type="entry name" value="YidC_ALB_C"/>
</dbReference>
<dbReference type="InterPro" id="IPR019998">
    <property type="entry name" value="Membr_insert_YidC"/>
</dbReference>
<feature type="transmembrane region" description="Helical" evidence="13">
    <location>
        <begin position="375"/>
        <end position="398"/>
    </location>
</feature>
<evidence type="ECO:0000256" key="9">
    <source>
        <dbReference type="ARBA" id="ARBA00023136"/>
    </source>
</evidence>
<dbReference type="InterPro" id="IPR028055">
    <property type="entry name" value="YidC/Oxa/ALB_C"/>
</dbReference>
<evidence type="ECO:0000256" key="7">
    <source>
        <dbReference type="ARBA" id="ARBA00022927"/>
    </source>
</evidence>
<keyword evidence="9 13" id="KW-0472">Membrane</keyword>
<dbReference type="GO" id="GO:0032977">
    <property type="term" value="F:membrane insertase activity"/>
    <property type="evidence" value="ECO:0007669"/>
    <property type="project" value="InterPro"/>
</dbReference>
<evidence type="ECO:0000256" key="10">
    <source>
        <dbReference type="ARBA" id="ARBA00023186"/>
    </source>
</evidence>
<sequence>MDRNTIIGLTLIFVLLVAWQQFLAPTAEEIEQQERLQDSIAQAQQRADSLASIEETTPEEIQLATGADDSLKLVQRQAGFGPFAPAAAGKSETVTLENDLMKLSISTKGGRIKGALMKNHFKLEYKEDGTEEEVPLYLLEDEKNKFDYFLPIANLPSGGVSTGDLYFEVAEAAPQKVVLRAKASNGGYFEQSYQIEDGTYNVDYDVRFENLNSVLAANTDVIQLSWVNYLDKLEHNETYERRYSSVYYKPIGEDPDYCSCTSDDTEELGDEQIKWISNANQFFNSTLIAEEGFLGATVETRMLPEEAADLKLLVSEIGVPYNRGSSESFAMHMYVGPNEFDRLYAMGDGLQNIIPFGWSIFGTINRWVIRPIFDFLSGFIGSAGIVILVLTFIVKLALYPLTYKMLYSQSKMAALKPRMEGLKDKFKDDQQAQQMETMKMYREFGVNPLGGCMPMVLQMPIWFALYRFFPASIEFRQASFLWATDLSSYDIFWRLPFEIPFGFGAHISLFTLLWAVTTLIYTYYNTRHMDMSANPAMKYMQYFMPLLFLGFFNSFAAGLTAYLLFSNLINITQTIVTKNFIIDHAKIENELEAYRSKPKKKGGFQQRLENALKEQQRIQEQKAQGKGKKK</sequence>
<evidence type="ECO:0000256" key="2">
    <source>
        <dbReference type="ARBA" id="ARBA00010527"/>
    </source>
</evidence>
<dbReference type="HAMAP" id="MF_01810">
    <property type="entry name" value="YidC_type1"/>
    <property type="match status" value="1"/>
</dbReference>
<dbReference type="InterPro" id="IPR038221">
    <property type="entry name" value="YidC_periplasmic_sf"/>
</dbReference>
<evidence type="ECO:0000256" key="4">
    <source>
        <dbReference type="ARBA" id="ARBA00022448"/>
    </source>
</evidence>
<dbReference type="PANTHER" id="PTHR12428">
    <property type="entry name" value="OXA1"/>
    <property type="match status" value="1"/>
</dbReference>
<keyword evidence="7 13" id="KW-0653">Protein transport</keyword>
<evidence type="ECO:0000313" key="18">
    <source>
        <dbReference type="Proteomes" id="UP000321580"/>
    </source>
</evidence>
<reference evidence="17 18" key="1">
    <citation type="submission" date="2019-08" db="EMBL/GenBank/DDBJ databases">
        <title>Genome of Phaeodactylibacter luteus.</title>
        <authorList>
            <person name="Bowman J.P."/>
        </authorList>
    </citation>
    <scope>NUCLEOTIDE SEQUENCE [LARGE SCALE GENOMIC DNA]</scope>
    <source>
        <strain evidence="17 18">KCTC 42180</strain>
    </source>
</reference>
<dbReference type="CDD" id="cd19961">
    <property type="entry name" value="EcYidC-like_peri"/>
    <property type="match status" value="1"/>
</dbReference>
<dbReference type="GO" id="GO:0005886">
    <property type="term" value="C:plasma membrane"/>
    <property type="evidence" value="ECO:0007669"/>
    <property type="project" value="UniProtKB-SubCell"/>
</dbReference>
<dbReference type="Pfam" id="PF02096">
    <property type="entry name" value="60KD_IMP"/>
    <property type="match status" value="1"/>
</dbReference>
<evidence type="ECO:0000256" key="12">
    <source>
        <dbReference type="ARBA" id="ARBA00033342"/>
    </source>
</evidence>
<comment type="subcellular location">
    <subcellularLocation>
        <location evidence="1">Cell inner membrane</location>
        <topology evidence="1">Multi-pass membrane protein</topology>
    </subcellularLocation>
    <subcellularLocation>
        <location evidence="13">Cell membrane</location>
        <topology evidence="13">Multi-pass membrane protein</topology>
    </subcellularLocation>
</comment>
<keyword evidence="10 13" id="KW-0143">Chaperone</keyword>
<dbReference type="RefSeq" id="WP_147167031.1">
    <property type="nucleotide sequence ID" value="NZ_VOOR01000014.1"/>
</dbReference>
<evidence type="ECO:0000256" key="1">
    <source>
        <dbReference type="ARBA" id="ARBA00004429"/>
    </source>
</evidence>
<feature type="transmembrane region" description="Helical" evidence="13">
    <location>
        <begin position="545"/>
        <end position="565"/>
    </location>
</feature>
<dbReference type="PANTHER" id="PTHR12428:SF65">
    <property type="entry name" value="CYTOCHROME C OXIDASE ASSEMBLY PROTEIN COX18, MITOCHONDRIAL"/>
    <property type="match status" value="1"/>
</dbReference>
<dbReference type="PRINTS" id="PR00701">
    <property type="entry name" value="60KDINNERMP"/>
</dbReference>
<evidence type="ECO:0000256" key="13">
    <source>
        <dbReference type="HAMAP-Rule" id="MF_01810"/>
    </source>
</evidence>
<dbReference type="InterPro" id="IPR028053">
    <property type="entry name" value="Membr_insert_YidC_N"/>
</dbReference>
<evidence type="ECO:0000256" key="11">
    <source>
        <dbReference type="ARBA" id="ARBA00033245"/>
    </source>
</evidence>
<evidence type="ECO:0000256" key="8">
    <source>
        <dbReference type="ARBA" id="ARBA00022989"/>
    </source>
</evidence>
<name>A0A5C6RMD0_9BACT</name>
<evidence type="ECO:0000256" key="3">
    <source>
        <dbReference type="ARBA" id="ARBA00015325"/>
    </source>
</evidence>
<evidence type="ECO:0000259" key="16">
    <source>
        <dbReference type="Pfam" id="PF14849"/>
    </source>
</evidence>
<feature type="coiled-coil region" evidence="14">
    <location>
        <begin position="26"/>
        <end position="53"/>
    </location>
</feature>
<dbReference type="CDD" id="cd20070">
    <property type="entry name" value="5TM_YidC_Alb3"/>
    <property type="match status" value="1"/>
</dbReference>
<keyword evidence="4 13" id="KW-0813">Transport</keyword>